<organism evidence="2 3">
    <name type="scientific">Nepenthes gracilis</name>
    <name type="common">Slender pitcher plant</name>
    <dbReference type="NCBI Taxonomy" id="150966"/>
    <lineage>
        <taxon>Eukaryota</taxon>
        <taxon>Viridiplantae</taxon>
        <taxon>Streptophyta</taxon>
        <taxon>Embryophyta</taxon>
        <taxon>Tracheophyta</taxon>
        <taxon>Spermatophyta</taxon>
        <taxon>Magnoliopsida</taxon>
        <taxon>eudicotyledons</taxon>
        <taxon>Gunneridae</taxon>
        <taxon>Pentapetalae</taxon>
        <taxon>Caryophyllales</taxon>
        <taxon>Nepenthaceae</taxon>
        <taxon>Nepenthes</taxon>
    </lineage>
</organism>
<feature type="region of interest" description="Disordered" evidence="1">
    <location>
        <begin position="152"/>
        <end position="188"/>
    </location>
</feature>
<gene>
    <name evidence="2" type="ORF">Nepgr_021031</name>
</gene>
<evidence type="ECO:0000313" key="2">
    <source>
        <dbReference type="EMBL" id="GMH19190.1"/>
    </source>
</evidence>
<name>A0AAD3SWJ0_NEPGR</name>
<dbReference type="EMBL" id="BSYO01000020">
    <property type="protein sequence ID" value="GMH19190.1"/>
    <property type="molecule type" value="Genomic_DNA"/>
</dbReference>
<sequence length="427" mass="45126">MEWHPGCQLGRGGCGNCDISWSRYCRCARWDALLAEVASKPLLCNGGRLFGCVFCWAWLSTVLNDSGMLLHWMGRRKLPVCSCPMNGSGWLHCVVSSNYNAGLPTGLSPRHNRTVHPGSHHGRKPGKGSPQHFAAGGLGRKRCSSARCHLAKKPLPPGGARRAQKHQSSRVVPSKVTSPVKEPLKPSCSPSPIVGCSNSFESLQGGSLKFKPFGRMFPISSPGARSTKEKGIRTIPGSVEAAELAAPVSASNSFATLQNSEDLPVCLEGKVVEGAQGDAESASGSGIEVVEDKLASQPPSVEGGVSRLESPKETGCPVLAGCISDQCLTACAQSDEDLLMVEPTIHAETGGTISLLSREVGDSLGPAPIDKSLVPRGSRMMPRRVVVGNSCHTGSSDKDGESFPKKPIMKKAKEPKKKKSLSPKPHG</sequence>
<feature type="compositionally biased region" description="Basic residues" evidence="1">
    <location>
        <begin position="407"/>
        <end position="427"/>
    </location>
</feature>
<dbReference type="AlphaFoldDB" id="A0AAD3SWJ0"/>
<evidence type="ECO:0000313" key="3">
    <source>
        <dbReference type="Proteomes" id="UP001279734"/>
    </source>
</evidence>
<feature type="compositionally biased region" description="Basic and acidic residues" evidence="1">
    <location>
        <begin position="395"/>
        <end position="404"/>
    </location>
</feature>
<feature type="region of interest" description="Disordered" evidence="1">
    <location>
        <begin position="106"/>
        <end position="138"/>
    </location>
</feature>
<keyword evidence="3" id="KW-1185">Reference proteome</keyword>
<feature type="region of interest" description="Disordered" evidence="1">
    <location>
        <begin position="387"/>
        <end position="427"/>
    </location>
</feature>
<reference evidence="2" key="1">
    <citation type="submission" date="2023-05" db="EMBL/GenBank/DDBJ databases">
        <title>Nepenthes gracilis genome sequencing.</title>
        <authorList>
            <person name="Fukushima K."/>
        </authorList>
    </citation>
    <scope>NUCLEOTIDE SEQUENCE</scope>
    <source>
        <strain evidence="2">SING2019-196</strain>
    </source>
</reference>
<protein>
    <submittedName>
        <fullName evidence="2">Uncharacterized protein</fullName>
    </submittedName>
</protein>
<feature type="compositionally biased region" description="Basic residues" evidence="1">
    <location>
        <begin position="110"/>
        <end position="126"/>
    </location>
</feature>
<comment type="caution">
    <text evidence="2">The sequence shown here is derived from an EMBL/GenBank/DDBJ whole genome shotgun (WGS) entry which is preliminary data.</text>
</comment>
<evidence type="ECO:0000256" key="1">
    <source>
        <dbReference type="SAM" id="MobiDB-lite"/>
    </source>
</evidence>
<dbReference type="Proteomes" id="UP001279734">
    <property type="component" value="Unassembled WGS sequence"/>
</dbReference>
<proteinExistence type="predicted"/>
<accession>A0AAD3SWJ0</accession>